<evidence type="ECO:0000313" key="1">
    <source>
        <dbReference type="EMBL" id="CBY31406.1"/>
    </source>
</evidence>
<accession>E4Y706</accession>
<protein>
    <submittedName>
        <fullName evidence="1">Uncharacterized protein</fullName>
    </submittedName>
</protein>
<reference evidence="1" key="1">
    <citation type="journal article" date="2010" name="Science">
        <title>Plasticity of animal genome architecture unmasked by rapid evolution of a pelagic tunicate.</title>
        <authorList>
            <person name="Denoeud F."/>
            <person name="Henriet S."/>
            <person name="Mungpakdee S."/>
            <person name="Aury J.M."/>
            <person name="Da Silva C."/>
            <person name="Brinkmann H."/>
            <person name="Mikhaleva J."/>
            <person name="Olsen L.C."/>
            <person name="Jubin C."/>
            <person name="Canestro C."/>
            <person name="Bouquet J.M."/>
            <person name="Danks G."/>
            <person name="Poulain J."/>
            <person name="Campsteijn C."/>
            <person name="Adamski M."/>
            <person name="Cross I."/>
            <person name="Yadetie F."/>
            <person name="Muffato M."/>
            <person name="Louis A."/>
            <person name="Butcher S."/>
            <person name="Tsagkogeorga G."/>
            <person name="Konrad A."/>
            <person name="Singh S."/>
            <person name="Jensen M.F."/>
            <person name="Cong E.H."/>
            <person name="Eikeseth-Otteraa H."/>
            <person name="Noel B."/>
            <person name="Anthouard V."/>
            <person name="Porcel B.M."/>
            <person name="Kachouri-Lafond R."/>
            <person name="Nishino A."/>
            <person name="Ugolini M."/>
            <person name="Chourrout P."/>
            <person name="Nishida H."/>
            <person name="Aasland R."/>
            <person name="Huzurbazar S."/>
            <person name="Westhof E."/>
            <person name="Delsuc F."/>
            <person name="Lehrach H."/>
            <person name="Reinhardt R."/>
            <person name="Weissenbach J."/>
            <person name="Roy S.W."/>
            <person name="Artiguenave F."/>
            <person name="Postlethwait J.H."/>
            <person name="Manak J.R."/>
            <person name="Thompson E.M."/>
            <person name="Jaillon O."/>
            <person name="Du Pasquier L."/>
            <person name="Boudinot P."/>
            <person name="Liberles D.A."/>
            <person name="Volff J.N."/>
            <person name="Philippe H."/>
            <person name="Lenhard B."/>
            <person name="Roest Crollius H."/>
            <person name="Wincker P."/>
            <person name="Chourrout D."/>
        </authorList>
    </citation>
    <scope>NUCLEOTIDE SEQUENCE [LARGE SCALE GENOMIC DNA]</scope>
</reference>
<dbReference type="AlphaFoldDB" id="E4Y706"/>
<dbReference type="EMBL" id="FN654302">
    <property type="protein sequence ID" value="CBY31406.1"/>
    <property type="molecule type" value="Genomic_DNA"/>
</dbReference>
<dbReference type="Proteomes" id="UP000011014">
    <property type="component" value="Unassembled WGS sequence"/>
</dbReference>
<proteinExistence type="predicted"/>
<gene>
    <name evidence="1" type="ORF">GSOID_T00025310001</name>
</gene>
<organism evidence="1">
    <name type="scientific">Oikopleura dioica</name>
    <name type="common">Tunicate</name>
    <dbReference type="NCBI Taxonomy" id="34765"/>
    <lineage>
        <taxon>Eukaryota</taxon>
        <taxon>Metazoa</taxon>
        <taxon>Chordata</taxon>
        <taxon>Tunicata</taxon>
        <taxon>Appendicularia</taxon>
        <taxon>Copelata</taxon>
        <taxon>Oikopleuridae</taxon>
        <taxon>Oikopleura</taxon>
    </lineage>
</organism>
<name>E4Y706_OIKDI</name>
<sequence>MRPFFPIAELRPNASRIARIIFFADEKLFKKGGGSVRKVLNNSAGSDFFLILAEPSYRTLLIQHRYIPLKLPPWNSNWLAATPLTAAIN</sequence>